<evidence type="ECO:0000313" key="5">
    <source>
        <dbReference type="Proteomes" id="UP000199025"/>
    </source>
</evidence>
<evidence type="ECO:0000313" key="4">
    <source>
        <dbReference type="EMBL" id="SFJ88199.1"/>
    </source>
</evidence>
<protein>
    <submittedName>
        <fullName evidence="4">D-serine deaminase, pyridoxal phosphate-dependent</fullName>
    </submittedName>
</protein>
<name>A0A1I3UZS5_9PSEU</name>
<reference evidence="4 5" key="1">
    <citation type="submission" date="2016-10" db="EMBL/GenBank/DDBJ databases">
        <authorList>
            <person name="de Groot N.N."/>
        </authorList>
    </citation>
    <scope>NUCLEOTIDE SEQUENCE [LARGE SCALE GENOMIC DNA]</scope>
    <source>
        <strain evidence="4 5">DSM 44468</strain>
    </source>
</reference>
<dbReference type="Gene3D" id="3.20.20.10">
    <property type="entry name" value="Alanine racemase"/>
    <property type="match status" value="1"/>
</dbReference>
<dbReference type="PANTHER" id="PTHR28004">
    <property type="entry name" value="ZGC:162816-RELATED"/>
    <property type="match status" value="1"/>
</dbReference>
<keyword evidence="5" id="KW-1185">Reference proteome</keyword>
<keyword evidence="2" id="KW-0456">Lyase</keyword>
<dbReference type="PANTHER" id="PTHR28004:SF8">
    <property type="entry name" value="D-SERINE DEAMINASE"/>
    <property type="match status" value="1"/>
</dbReference>
<dbReference type="InterPro" id="IPR001608">
    <property type="entry name" value="Ala_racemase_N"/>
</dbReference>
<feature type="domain" description="D-serine dehydratase-like" evidence="3">
    <location>
        <begin position="300"/>
        <end position="395"/>
    </location>
</feature>
<dbReference type="InterPro" id="IPR042208">
    <property type="entry name" value="D-ser_dehydrat-like_sf"/>
</dbReference>
<dbReference type="Pfam" id="PF14031">
    <property type="entry name" value="D-ser_dehydrat"/>
    <property type="match status" value="1"/>
</dbReference>
<dbReference type="STRING" id="115433.SAMN05421835_11046"/>
<dbReference type="SMART" id="SM01119">
    <property type="entry name" value="D-ser_dehydrat"/>
    <property type="match status" value="1"/>
</dbReference>
<organism evidence="4 5">
    <name type="scientific">Amycolatopsis sacchari</name>
    <dbReference type="NCBI Taxonomy" id="115433"/>
    <lineage>
        <taxon>Bacteria</taxon>
        <taxon>Bacillati</taxon>
        <taxon>Actinomycetota</taxon>
        <taxon>Actinomycetes</taxon>
        <taxon>Pseudonocardiales</taxon>
        <taxon>Pseudonocardiaceae</taxon>
        <taxon>Amycolatopsis</taxon>
    </lineage>
</organism>
<dbReference type="SUPFAM" id="SSF51419">
    <property type="entry name" value="PLP-binding barrel"/>
    <property type="match status" value="1"/>
</dbReference>
<accession>A0A1I3UZS5</accession>
<dbReference type="Pfam" id="PF01168">
    <property type="entry name" value="Ala_racemase_N"/>
    <property type="match status" value="1"/>
</dbReference>
<dbReference type="EMBL" id="FORP01000010">
    <property type="protein sequence ID" value="SFJ88199.1"/>
    <property type="molecule type" value="Genomic_DNA"/>
</dbReference>
<dbReference type="InterPro" id="IPR051466">
    <property type="entry name" value="D-amino_acid_metab_enzyme"/>
</dbReference>
<sequence length="408" mass="44460">MLDLPEITITARDKAFPFDAVGRPAAALSATLDDFLTPVLALRRSALDHNLATMARFCREHGLALAPHVKTTMSPEIAEAQLERGAWALTLASPSQVRAFRSLGARRIVLANELTDPQAIRWLGAELARDPGFTCYCYVDSLDGVELLEKELGQRTRPLPVLVELGVPGGRTGVRDLAALRSLAERVRASEALELAGIGGFEGIIGGTPAAELLANVRGYLRRLRDAADELAGNGEFVVTVGGSAFPEVVVDELGPRWQAGRAIRVVLRSGCYVTHDSLVYEDYRTIVGTEYRTLPLRPSLELWSRVLSCPEPGLAILDFGKRDTGVDAGFPVPLHRIRRDTHEIEPAPPGGLIALNDQHAHFRGGELAVGDRVAFGVSRPCTTFDKWRLVPVFDDRYVLCGTVRTLF</sequence>
<proteinExistence type="inferred from homology"/>
<dbReference type="AlphaFoldDB" id="A0A1I3UZS5"/>
<dbReference type="Proteomes" id="UP000199025">
    <property type="component" value="Unassembled WGS sequence"/>
</dbReference>
<dbReference type="Gene3D" id="2.40.37.20">
    <property type="entry name" value="D-serine dehydratase-like domain"/>
    <property type="match status" value="1"/>
</dbReference>
<dbReference type="InterPro" id="IPR029066">
    <property type="entry name" value="PLP-binding_barrel"/>
</dbReference>
<evidence type="ECO:0000256" key="1">
    <source>
        <dbReference type="ARBA" id="ARBA00005323"/>
    </source>
</evidence>
<gene>
    <name evidence="4" type="ORF">SAMN05421835_11046</name>
</gene>
<evidence type="ECO:0000256" key="2">
    <source>
        <dbReference type="ARBA" id="ARBA00023239"/>
    </source>
</evidence>
<comment type="similarity">
    <text evidence="1">Belongs to the DSD1 family.</text>
</comment>
<dbReference type="InterPro" id="IPR026956">
    <property type="entry name" value="D-ser_dehydrat-like_dom"/>
</dbReference>
<evidence type="ECO:0000259" key="3">
    <source>
        <dbReference type="SMART" id="SM01119"/>
    </source>
</evidence>
<dbReference type="GO" id="GO:0016829">
    <property type="term" value="F:lyase activity"/>
    <property type="evidence" value="ECO:0007669"/>
    <property type="project" value="UniProtKB-KW"/>
</dbReference>